<evidence type="ECO:0000256" key="1">
    <source>
        <dbReference type="ARBA" id="ARBA00001933"/>
    </source>
</evidence>
<dbReference type="GO" id="GO:0008483">
    <property type="term" value="F:transaminase activity"/>
    <property type="evidence" value="ECO:0007669"/>
    <property type="project" value="UniProtKB-KW"/>
</dbReference>
<comment type="cofactor">
    <cofactor evidence="1">
        <name>pyridoxal 5'-phosphate</name>
        <dbReference type="ChEBI" id="CHEBI:597326"/>
    </cofactor>
</comment>
<feature type="domain" description="Aminotransferase class I/classII large" evidence="7">
    <location>
        <begin position="46"/>
        <end position="385"/>
    </location>
</feature>
<sequence length="393" mass="42383">MQLADLFTPQARELAAPIWAAPPQAGAIPLISLAYGLADPVMLPQEELVEAAAQITANDVNEVLNYAPDARRLKTLIAERLCQEGVAANERQILVAYGSSQILGLLPHVLINPGDTVLVEAPTFMGAVRMFGRAGARLVGVPVDAEGLDVAALDAILHDLRAAGVRPRFLYSIPTFQNPSGATLSLARRQRVVALAAAYGVLVVEDDAYVDLRFRGEPLPPMAAMDTDGWVLRVGTFSKILAPGLRVGWAHGPKALIDRLFMFKPEGTSGPFVTHLVAQYCADGRLEAHIAALRFHYAAKCALMANALRRELPEATFVMPDGGFFIWLRLPEGVKSSALYPVAIEHGIEFLPGNRCFSDGRGDEHIRLAFSETPAAQIEEAVRRLGQAVAASR</sequence>
<reference evidence="8 9" key="1">
    <citation type="submission" date="2018-12" db="EMBL/GenBank/DDBJ databases">
        <title>Genome Sequence of Candidatus Viridilinea halotolerans isolated from saline sulfide-rich spring.</title>
        <authorList>
            <person name="Grouzdev D.S."/>
            <person name="Burganskaya E.I."/>
            <person name="Krutkina M.S."/>
            <person name="Sukhacheva M.V."/>
            <person name="Gorlenko V.M."/>
        </authorList>
    </citation>
    <scope>NUCLEOTIDE SEQUENCE [LARGE SCALE GENOMIC DNA]</scope>
    <source>
        <strain evidence="8">Chok-6</strain>
    </source>
</reference>
<keyword evidence="4 8" id="KW-0032">Aminotransferase</keyword>
<comment type="subunit">
    <text evidence="3">Homodimer.</text>
</comment>
<gene>
    <name evidence="8" type="ORF">EI684_18770</name>
</gene>
<dbReference type="FunFam" id="3.40.640.10:FF:000053">
    <property type="entry name" value="Aminotransferase, class I"/>
    <property type="match status" value="1"/>
</dbReference>
<evidence type="ECO:0000256" key="6">
    <source>
        <dbReference type="ARBA" id="ARBA00022898"/>
    </source>
</evidence>
<dbReference type="PANTHER" id="PTHR42790:SF19">
    <property type="entry name" value="KYNURENINE_ALPHA-AMINOADIPATE AMINOTRANSFERASE, MITOCHONDRIAL"/>
    <property type="match status" value="1"/>
</dbReference>
<comment type="caution">
    <text evidence="8">The sequence shown here is derived from an EMBL/GenBank/DDBJ whole genome shotgun (WGS) entry which is preliminary data.</text>
</comment>
<dbReference type="SUPFAM" id="SSF53383">
    <property type="entry name" value="PLP-dependent transferases"/>
    <property type="match status" value="1"/>
</dbReference>
<evidence type="ECO:0000256" key="2">
    <source>
        <dbReference type="ARBA" id="ARBA00007441"/>
    </source>
</evidence>
<evidence type="ECO:0000256" key="3">
    <source>
        <dbReference type="ARBA" id="ARBA00011738"/>
    </source>
</evidence>
<proteinExistence type="inferred from homology"/>
<dbReference type="AlphaFoldDB" id="A0A426TT44"/>
<evidence type="ECO:0000256" key="4">
    <source>
        <dbReference type="ARBA" id="ARBA00022576"/>
    </source>
</evidence>
<dbReference type="InterPro" id="IPR050859">
    <property type="entry name" value="Class-I_PLP-dep_aminotransf"/>
</dbReference>
<keyword evidence="5 8" id="KW-0808">Transferase</keyword>
<comment type="similarity">
    <text evidence="2">Belongs to the class-I pyridoxal-phosphate-dependent aminotransferase family.</text>
</comment>
<evidence type="ECO:0000256" key="5">
    <source>
        <dbReference type="ARBA" id="ARBA00022679"/>
    </source>
</evidence>
<protein>
    <submittedName>
        <fullName evidence="8">PLP-dependent aminotransferase family protein</fullName>
    </submittedName>
</protein>
<dbReference type="Gene3D" id="3.40.640.10">
    <property type="entry name" value="Type I PLP-dependent aspartate aminotransferase-like (Major domain)"/>
    <property type="match status" value="1"/>
</dbReference>
<evidence type="ECO:0000313" key="9">
    <source>
        <dbReference type="Proteomes" id="UP000280307"/>
    </source>
</evidence>
<dbReference type="InterPro" id="IPR004839">
    <property type="entry name" value="Aminotransferase_I/II_large"/>
</dbReference>
<keyword evidence="6" id="KW-0663">Pyridoxal phosphate</keyword>
<organism evidence="8 9">
    <name type="scientific">Candidatus Viridilinea halotolerans</name>
    <dbReference type="NCBI Taxonomy" id="2491704"/>
    <lineage>
        <taxon>Bacteria</taxon>
        <taxon>Bacillati</taxon>
        <taxon>Chloroflexota</taxon>
        <taxon>Chloroflexia</taxon>
        <taxon>Chloroflexales</taxon>
        <taxon>Chloroflexineae</taxon>
        <taxon>Oscillochloridaceae</taxon>
        <taxon>Candidatus Viridilinea</taxon>
    </lineage>
</organism>
<dbReference type="Proteomes" id="UP000280307">
    <property type="component" value="Unassembled WGS sequence"/>
</dbReference>
<evidence type="ECO:0000313" key="8">
    <source>
        <dbReference type="EMBL" id="RRR67519.1"/>
    </source>
</evidence>
<evidence type="ECO:0000259" key="7">
    <source>
        <dbReference type="Pfam" id="PF00155"/>
    </source>
</evidence>
<dbReference type="EMBL" id="RSAS01000780">
    <property type="protein sequence ID" value="RRR67519.1"/>
    <property type="molecule type" value="Genomic_DNA"/>
</dbReference>
<dbReference type="InterPro" id="IPR015421">
    <property type="entry name" value="PyrdxlP-dep_Trfase_major"/>
</dbReference>
<dbReference type="InterPro" id="IPR015422">
    <property type="entry name" value="PyrdxlP-dep_Trfase_small"/>
</dbReference>
<accession>A0A426TT44</accession>
<dbReference type="Gene3D" id="3.90.1150.10">
    <property type="entry name" value="Aspartate Aminotransferase, domain 1"/>
    <property type="match status" value="1"/>
</dbReference>
<dbReference type="GO" id="GO:0030170">
    <property type="term" value="F:pyridoxal phosphate binding"/>
    <property type="evidence" value="ECO:0007669"/>
    <property type="project" value="InterPro"/>
</dbReference>
<dbReference type="InterPro" id="IPR015424">
    <property type="entry name" value="PyrdxlP-dep_Trfase"/>
</dbReference>
<dbReference type="GO" id="GO:1901605">
    <property type="term" value="P:alpha-amino acid metabolic process"/>
    <property type="evidence" value="ECO:0007669"/>
    <property type="project" value="TreeGrafter"/>
</dbReference>
<dbReference type="Pfam" id="PF00155">
    <property type="entry name" value="Aminotran_1_2"/>
    <property type="match status" value="1"/>
</dbReference>
<dbReference type="CDD" id="cd00609">
    <property type="entry name" value="AAT_like"/>
    <property type="match status" value="1"/>
</dbReference>
<dbReference type="PANTHER" id="PTHR42790">
    <property type="entry name" value="AMINOTRANSFERASE"/>
    <property type="match status" value="1"/>
</dbReference>
<name>A0A426TT44_9CHLR</name>